<dbReference type="InterPro" id="IPR036879">
    <property type="entry name" value="TF_MADSbox_sf"/>
</dbReference>
<accession>A0A8X7V137</accession>
<name>A0A8X7V137_BRACI</name>
<dbReference type="FunFam" id="3.40.1810.10:FF:000025">
    <property type="entry name" value="AGAMOUS-like 76"/>
    <property type="match status" value="1"/>
</dbReference>
<organism evidence="11 12">
    <name type="scientific">Brassica carinata</name>
    <name type="common">Ethiopian mustard</name>
    <name type="synonym">Abyssinian cabbage</name>
    <dbReference type="NCBI Taxonomy" id="52824"/>
    <lineage>
        <taxon>Eukaryota</taxon>
        <taxon>Viridiplantae</taxon>
        <taxon>Streptophyta</taxon>
        <taxon>Embryophyta</taxon>
        <taxon>Tracheophyta</taxon>
        <taxon>Spermatophyta</taxon>
        <taxon>Magnoliopsida</taxon>
        <taxon>eudicotyledons</taxon>
        <taxon>Gunneridae</taxon>
        <taxon>Pentapetalae</taxon>
        <taxon>rosids</taxon>
        <taxon>malvids</taxon>
        <taxon>Brassicales</taxon>
        <taxon>Brassicaceae</taxon>
        <taxon>Brassiceae</taxon>
        <taxon>Brassica</taxon>
    </lineage>
</organism>
<dbReference type="Gene3D" id="3.40.1810.10">
    <property type="entry name" value="Transcription factor, MADS-box"/>
    <property type="match status" value="1"/>
</dbReference>
<comment type="function">
    <text evidence="6">Probable transcription factor that may function in the maintenance of the proper function of the central cell in pollen tube attraction.</text>
</comment>
<comment type="caution">
    <text evidence="11">The sequence shown here is derived from an EMBL/GenBank/DDBJ whole genome shotgun (WGS) entry which is preliminary data.</text>
</comment>
<dbReference type="EMBL" id="JAAMPC010000008">
    <property type="protein sequence ID" value="KAG2298337.1"/>
    <property type="molecule type" value="Genomic_DNA"/>
</dbReference>
<evidence type="ECO:0000256" key="1">
    <source>
        <dbReference type="ARBA" id="ARBA00004123"/>
    </source>
</evidence>
<dbReference type="OrthoDB" id="601557at2759"/>
<protein>
    <recommendedName>
        <fullName evidence="10">MADS-box domain-containing protein</fullName>
    </recommendedName>
</protein>
<dbReference type="AlphaFoldDB" id="A0A8X7V137"/>
<evidence type="ECO:0000256" key="8">
    <source>
        <dbReference type="SAM" id="Coils"/>
    </source>
</evidence>
<evidence type="ECO:0000256" key="4">
    <source>
        <dbReference type="ARBA" id="ARBA00023163"/>
    </source>
</evidence>
<keyword evidence="2" id="KW-0805">Transcription regulation</keyword>
<comment type="subcellular location">
    <subcellularLocation>
        <location evidence="1">Nucleus</location>
    </subcellularLocation>
</comment>
<evidence type="ECO:0000256" key="6">
    <source>
        <dbReference type="ARBA" id="ARBA00059160"/>
    </source>
</evidence>
<reference evidence="11 12" key="1">
    <citation type="submission" date="2020-02" db="EMBL/GenBank/DDBJ databases">
        <authorList>
            <person name="Ma Q."/>
            <person name="Huang Y."/>
            <person name="Song X."/>
            <person name="Pei D."/>
        </authorList>
    </citation>
    <scope>NUCLEOTIDE SEQUENCE [LARGE SCALE GENOMIC DNA]</scope>
    <source>
        <strain evidence="11">Sxm20200214</strain>
        <tissue evidence="11">Leaf</tissue>
    </source>
</reference>
<gene>
    <name evidence="11" type="ORF">Bca52824_034809</name>
</gene>
<keyword evidence="8" id="KW-0175">Coiled coil</keyword>
<dbReference type="InterPro" id="IPR002100">
    <property type="entry name" value="TF_MADSbox"/>
</dbReference>
<dbReference type="GO" id="GO:0005634">
    <property type="term" value="C:nucleus"/>
    <property type="evidence" value="ECO:0007669"/>
    <property type="project" value="UniProtKB-SubCell"/>
</dbReference>
<sequence>MRPPLSSSSSSSSSSSASSYSLAPTSLKSRLLTVFKKAQELTTLCDIEACVIHYGPDGELRTWPENRDKVRDLALRYIQLDEGKRRKKSVNLYEFLNKMKKKNKKTMMSKTKRAKKNVDESKYPISDHYSVDQISLLIQSLELSYSKLQERRRFLAAKANLEGGHHLGTQSLNPSQFTKYPQESLLKSQELCVYDQTNNFQHLCFSNTPDYSSAQESGLHYQLMPYGGKDQNMCMGNININEFQRNTQDYSVLPLELQESVSNYGLNQLMQHELYGFDQNMCISDTTNINNVLDPCLSNIVSDDFCFGFQDPFGANASFSQDFPDMFSSYVYENRLLQASTLPSL</sequence>
<comment type="subunit">
    <text evidence="7">Interacts with MEE14/CBP1.</text>
</comment>
<dbReference type="GO" id="GO:0003677">
    <property type="term" value="F:DNA binding"/>
    <property type="evidence" value="ECO:0007669"/>
    <property type="project" value="UniProtKB-KW"/>
</dbReference>
<dbReference type="Pfam" id="PF00319">
    <property type="entry name" value="SRF-TF"/>
    <property type="match status" value="1"/>
</dbReference>
<evidence type="ECO:0000313" key="12">
    <source>
        <dbReference type="Proteomes" id="UP000886595"/>
    </source>
</evidence>
<evidence type="ECO:0000256" key="7">
    <source>
        <dbReference type="ARBA" id="ARBA00064414"/>
    </source>
</evidence>
<evidence type="ECO:0000256" key="2">
    <source>
        <dbReference type="ARBA" id="ARBA00023015"/>
    </source>
</evidence>
<dbReference type="GO" id="GO:0046983">
    <property type="term" value="F:protein dimerization activity"/>
    <property type="evidence" value="ECO:0007669"/>
    <property type="project" value="InterPro"/>
</dbReference>
<proteinExistence type="predicted"/>
<feature type="domain" description="MADS-box" evidence="10">
    <location>
        <begin position="25"/>
        <end position="67"/>
    </location>
</feature>
<dbReference type="PROSITE" id="PS50066">
    <property type="entry name" value="MADS_BOX_2"/>
    <property type="match status" value="1"/>
</dbReference>
<evidence type="ECO:0000259" key="10">
    <source>
        <dbReference type="PROSITE" id="PS50066"/>
    </source>
</evidence>
<dbReference type="Proteomes" id="UP000886595">
    <property type="component" value="Unassembled WGS sequence"/>
</dbReference>
<keyword evidence="3" id="KW-0238">DNA-binding</keyword>
<evidence type="ECO:0000256" key="3">
    <source>
        <dbReference type="ARBA" id="ARBA00023125"/>
    </source>
</evidence>
<keyword evidence="12" id="KW-1185">Reference proteome</keyword>
<feature type="region of interest" description="Disordered" evidence="9">
    <location>
        <begin position="1"/>
        <end position="21"/>
    </location>
</feature>
<keyword evidence="4" id="KW-0804">Transcription</keyword>
<evidence type="ECO:0000313" key="11">
    <source>
        <dbReference type="EMBL" id="KAG2298337.1"/>
    </source>
</evidence>
<keyword evidence="5" id="KW-0539">Nucleus</keyword>
<feature type="coiled-coil region" evidence="8">
    <location>
        <begin position="131"/>
        <end position="158"/>
    </location>
</feature>
<dbReference type="SUPFAM" id="SSF55455">
    <property type="entry name" value="SRF-like"/>
    <property type="match status" value="1"/>
</dbReference>
<evidence type="ECO:0000256" key="5">
    <source>
        <dbReference type="ARBA" id="ARBA00023242"/>
    </source>
</evidence>
<evidence type="ECO:0000256" key="9">
    <source>
        <dbReference type="SAM" id="MobiDB-lite"/>
    </source>
</evidence>